<dbReference type="eggNOG" id="COG2433">
    <property type="taxonomic scope" value="Bacteria"/>
</dbReference>
<dbReference type="Gene3D" id="2.150.10.10">
    <property type="entry name" value="Serralysin-like metalloprotease, C-terminal"/>
    <property type="match status" value="1"/>
</dbReference>
<comment type="caution">
    <text evidence="1">The sequence shown here is derived from an EMBL/GenBank/DDBJ whole genome shotgun (WGS) entry which is preliminary data.</text>
</comment>
<evidence type="ECO:0000313" key="2">
    <source>
        <dbReference type="Proteomes" id="UP000032214"/>
    </source>
</evidence>
<keyword evidence="2" id="KW-1185">Reference proteome</keyword>
<dbReference type="STRING" id="1306947.J120_04720"/>
<accession>A0A0D2GNM4</accession>
<dbReference type="InterPro" id="IPR011049">
    <property type="entry name" value="Serralysin-like_metalloprot_C"/>
</dbReference>
<gene>
    <name evidence="1" type="ORF">J120_04720</name>
</gene>
<evidence type="ECO:0000313" key="1">
    <source>
        <dbReference type="EMBL" id="KIX85004.1"/>
    </source>
</evidence>
<protein>
    <recommendedName>
        <fullName evidence="3">Peptidase S74 domain-containing protein</fullName>
    </recommendedName>
</protein>
<dbReference type="AlphaFoldDB" id="A0A0D2GNM4"/>
<evidence type="ECO:0008006" key="3">
    <source>
        <dbReference type="Google" id="ProtNLM"/>
    </source>
</evidence>
<reference evidence="1 2" key="1">
    <citation type="journal article" date="2013" name="Proc. Natl. Acad. Sci. U.S.A.">
        <title>Candidate phylum TM6 genome recovered from a hospital sink biofilm provides genomic insights into this uncultivated phylum.</title>
        <authorList>
            <person name="McLean J.S."/>
            <person name="Lombardo M.J."/>
            <person name="Badger J.H."/>
            <person name="Edlund A."/>
            <person name="Novotny M."/>
            <person name="Yee-Greenbaum J."/>
            <person name="Vyahhi N."/>
            <person name="Hall A.P."/>
            <person name="Yang Y."/>
            <person name="Dupont C.L."/>
            <person name="Ziegler M.G."/>
            <person name="Chitsaz H."/>
            <person name="Allen A.E."/>
            <person name="Yooseph S."/>
            <person name="Tesler G."/>
            <person name="Pevzner P.A."/>
            <person name="Friedman R.M."/>
            <person name="Nealson K.H."/>
            <person name="Venter J.C."/>
            <person name="Lasken R.S."/>
        </authorList>
    </citation>
    <scope>NUCLEOTIDE SEQUENCE [LARGE SCALE GENOMIC DNA]</scope>
    <source>
        <strain evidence="1 2">TM6SC1</strain>
    </source>
</reference>
<organism evidence="1 2">
    <name type="scientific">candidate division TM6 bacterium JCVI TM6SC1</name>
    <dbReference type="NCBI Taxonomy" id="1306947"/>
    <lineage>
        <taxon>Bacteria</taxon>
        <taxon>Candidatus Babelota</taxon>
        <taxon>Vermiphilus</taxon>
    </lineage>
</organism>
<sequence length="370" mass="39666">MTMSKCYKVIVICLIVLSHHDAYSNNSQSGQWSQYLSNCVNRLKTCARILFGNGPIILDDYSSSIQPHVCITPDQILDQNITFVLSPLGTGAICTVRPDGTYQGGDARGANAVDLQIKRDNAQQVASGYMSVISGGAGNTASGDFTTVTGGMKNCASGLGATVCAGQNNNALGMHAAVLAGANNNAQGNYSCAFGRNACAVHDGTLVWSDDSGESNFSSTGKNGVYIRAFGDDQHGPAVYIQTSETTALQIDAASNSWKSISMQHSNVARQSPIDPIDQFYKLMLLKLTCLAYKSGKNNTIFVDPEQFNNLFHLGDTSGITTQDMQGVLCAALQGMGQLYSKHMQKLTQRILVLSERIEALERKYLASQQ</sequence>
<proteinExistence type="predicted"/>
<dbReference type="EMBL" id="ARQD01000004">
    <property type="protein sequence ID" value="KIX85004.1"/>
    <property type="molecule type" value="Genomic_DNA"/>
</dbReference>
<name>A0A0D2GNM4_9BACT</name>
<dbReference type="Proteomes" id="UP000032214">
    <property type="component" value="Unassembled WGS sequence"/>
</dbReference>